<dbReference type="AlphaFoldDB" id="B9XM69"/>
<name>B9XM69_PEDPL</name>
<protein>
    <submittedName>
        <fullName evidence="1">LmbE family protein</fullName>
    </submittedName>
</protein>
<dbReference type="RefSeq" id="WP_007416908.1">
    <property type="nucleotide sequence ID" value="NZ_ABOX02000033.1"/>
</dbReference>
<organism evidence="1 2">
    <name type="scientific">Pedosphaera parvula (strain Ellin514)</name>
    <dbReference type="NCBI Taxonomy" id="320771"/>
    <lineage>
        <taxon>Bacteria</taxon>
        <taxon>Pseudomonadati</taxon>
        <taxon>Verrucomicrobiota</taxon>
        <taxon>Pedosphaerae</taxon>
        <taxon>Pedosphaerales</taxon>
        <taxon>Pedosphaeraceae</taxon>
        <taxon>Pedosphaera</taxon>
    </lineage>
</organism>
<dbReference type="InterPro" id="IPR024078">
    <property type="entry name" value="LmbE-like_dom_sf"/>
</dbReference>
<dbReference type="GO" id="GO:0016811">
    <property type="term" value="F:hydrolase activity, acting on carbon-nitrogen (but not peptide) bonds, in linear amides"/>
    <property type="evidence" value="ECO:0007669"/>
    <property type="project" value="TreeGrafter"/>
</dbReference>
<reference evidence="1 2" key="1">
    <citation type="journal article" date="2011" name="J. Bacteriol.">
        <title>Genome sequence of 'Pedosphaera parvula' Ellin514, an aerobic Verrucomicrobial isolate from pasture soil.</title>
        <authorList>
            <person name="Kant R."/>
            <person name="van Passel M.W."/>
            <person name="Sangwan P."/>
            <person name="Palva A."/>
            <person name="Lucas S."/>
            <person name="Copeland A."/>
            <person name="Lapidus A."/>
            <person name="Glavina Del Rio T."/>
            <person name="Dalin E."/>
            <person name="Tice H."/>
            <person name="Bruce D."/>
            <person name="Goodwin L."/>
            <person name="Pitluck S."/>
            <person name="Chertkov O."/>
            <person name="Larimer F.W."/>
            <person name="Land M.L."/>
            <person name="Hauser L."/>
            <person name="Brettin T.S."/>
            <person name="Detter J.C."/>
            <person name="Han S."/>
            <person name="de Vos W.M."/>
            <person name="Janssen P.H."/>
            <person name="Smidt H."/>
        </authorList>
    </citation>
    <scope>NUCLEOTIDE SEQUENCE [LARGE SCALE GENOMIC DNA]</scope>
    <source>
        <strain evidence="1 2">Ellin514</strain>
    </source>
</reference>
<dbReference type="OrthoDB" id="9790023at2"/>
<gene>
    <name evidence="1" type="ORF">Cflav_PD2190</name>
</gene>
<dbReference type="Gene3D" id="3.40.50.10320">
    <property type="entry name" value="LmbE-like"/>
    <property type="match status" value="1"/>
</dbReference>
<comment type="caution">
    <text evidence="1">The sequence shown here is derived from an EMBL/GenBank/DDBJ whole genome shotgun (WGS) entry which is preliminary data.</text>
</comment>
<evidence type="ECO:0000313" key="2">
    <source>
        <dbReference type="Proteomes" id="UP000003688"/>
    </source>
</evidence>
<proteinExistence type="predicted"/>
<dbReference type="PANTHER" id="PTHR12993:SF11">
    <property type="entry name" value="N-ACETYLGLUCOSAMINYL-PHOSPHATIDYLINOSITOL DE-N-ACETYLASE"/>
    <property type="match status" value="1"/>
</dbReference>
<dbReference type="EMBL" id="ABOX02000033">
    <property type="protein sequence ID" value="EEF59062.1"/>
    <property type="molecule type" value="Genomic_DNA"/>
</dbReference>
<dbReference type="InterPro" id="IPR003737">
    <property type="entry name" value="GlcNAc_PI_deacetylase-related"/>
</dbReference>
<dbReference type="Proteomes" id="UP000003688">
    <property type="component" value="Unassembled WGS sequence"/>
</dbReference>
<sequence>MKLDFGRERVLAVVAHPDDAELLCAGTLARAKAEGAEIGVCVMCRGDKGQPSQPIKNLAAVRRREMSAAGKLLGAKLYFGESPDGELVDDLAKRLKLVEIYRQFKPTLVLAHDLADYHPDHRAAGQLAEAASWFCASRGQKTRSTAMASAPVLWWMDAINMLGFTPGFYVDVSRYAALKTEMLACHKSQLLRGDDRDFSPLSELLQLQFTTRGSESGVAAAEAFRAHLAFKRVRAW</sequence>
<keyword evidence="2" id="KW-1185">Reference proteome</keyword>
<evidence type="ECO:0000313" key="1">
    <source>
        <dbReference type="EMBL" id="EEF59062.1"/>
    </source>
</evidence>
<dbReference type="Pfam" id="PF02585">
    <property type="entry name" value="PIG-L"/>
    <property type="match status" value="1"/>
</dbReference>
<dbReference type="STRING" id="320771.Cflav_PD2190"/>
<dbReference type="SUPFAM" id="SSF102588">
    <property type="entry name" value="LmbE-like"/>
    <property type="match status" value="1"/>
</dbReference>
<dbReference type="PANTHER" id="PTHR12993">
    <property type="entry name" value="N-ACETYLGLUCOSAMINYL-PHOSPHATIDYLINOSITOL DE-N-ACETYLASE-RELATED"/>
    <property type="match status" value="1"/>
</dbReference>
<accession>B9XM69</accession>